<dbReference type="PRINTS" id="PR00411">
    <property type="entry name" value="PNDRDTASEI"/>
</dbReference>
<feature type="domain" description="D-isomer specific 2-hydroxyacid dehydrogenase NAD-binding" evidence="3">
    <location>
        <begin position="110"/>
        <end position="283"/>
    </location>
</feature>
<evidence type="ECO:0000313" key="5">
    <source>
        <dbReference type="Proteomes" id="UP000469440"/>
    </source>
</evidence>
<organism evidence="4 5">
    <name type="scientific">Caproicibacter fermentans</name>
    <dbReference type="NCBI Taxonomy" id="2576756"/>
    <lineage>
        <taxon>Bacteria</taxon>
        <taxon>Bacillati</taxon>
        <taxon>Bacillota</taxon>
        <taxon>Clostridia</taxon>
        <taxon>Eubacteriales</taxon>
        <taxon>Acutalibacteraceae</taxon>
        <taxon>Caproicibacter</taxon>
    </lineage>
</organism>
<gene>
    <name evidence="4" type="primary">hprA_1</name>
    <name evidence="4" type="ORF">CAFE_13130</name>
</gene>
<dbReference type="Proteomes" id="UP000469440">
    <property type="component" value="Unassembled WGS sequence"/>
</dbReference>
<dbReference type="GO" id="GO:0008465">
    <property type="term" value="F:hydroxypyruvate reductase (NADH) activity"/>
    <property type="evidence" value="ECO:0007669"/>
    <property type="project" value="UniProtKB-EC"/>
</dbReference>
<accession>A0A6N8HY70</accession>
<dbReference type="AlphaFoldDB" id="A0A6N8HY70"/>
<dbReference type="EC" id="1.1.1.29" evidence="4"/>
<evidence type="ECO:0000256" key="1">
    <source>
        <dbReference type="ARBA" id="ARBA00023002"/>
    </source>
</evidence>
<sequence>MDKKTILFDFPEGFKADEIRRAKLRGIAPDAELIFQDNNEINQDLIAKVNILIGMPRRSILKYASNLEWLQLLSAGADLYTKPGVLPDGVTLTNATGAYGKSMSEYMICSVLSLLMDFPHYRDNQRQHQWKSSGKSRHVLGTTALVVGLGNIGSEFAKRYKALGGKVIGVKRTPGEKPDYLDELYTADRLDELLPRADVVTLSLPSTGETQHLFGKEKIGLMKPDAVLVNVGRGTAVDTDALSKALYAGKLYGAALDVTDPEPLPAEHPIWDAPNTIITPHISGRWDARENFERVFEIICTNLSRYFDNKTLINIVDLSTGYKKND</sequence>
<dbReference type="InterPro" id="IPR036291">
    <property type="entry name" value="NAD(P)-bd_dom_sf"/>
</dbReference>
<dbReference type="GO" id="GO:0051287">
    <property type="term" value="F:NAD binding"/>
    <property type="evidence" value="ECO:0007669"/>
    <property type="project" value="InterPro"/>
</dbReference>
<evidence type="ECO:0000256" key="2">
    <source>
        <dbReference type="ARBA" id="ARBA00023027"/>
    </source>
</evidence>
<comment type="caution">
    <text evidence="4">The sequence shown here is derived from an EMBL/GenBank/DDBJ whole genome shotgun (WGS) entry which is preliminary data.</text>
</comment>
<protein>
    <submittedName>
        <fullName evidence="4">Glycerate dehydrogenase</fullName>
        <ecNumber evidence="4">1.1.1.29</ecNumber>
    </submittedName>
</protein>
<dbReference type="CDD" id="cd05300">
    <property type="entry name" value="2-Hacid_dh_1"/>
    <property type="match status" value="1"/>
</dbReference>
<name>A0A6N8HY70_9FIRM</name>
<keyword evidence="5" id="KW-1185">Reference proteome</keyword>
<dbReference type="FunFam" id="3.40.50.720:FF:000363">
    <property type="entry name" value="D-isomer specific 2-hydroxyacid dehydrogenase"/>
    <property type="match status" value="1"/>
</dbReference>
<proteinExistence type="predicted"/>
<dbReference type="Pfam" id="PF02826">
    <property type="entry name" value="2-Hacid_dh_C"/>
    <property type="match status" value="1"/>
</dbReference>
<keyword evidence="2" id="KW-0520">NAD</keyword>
<dbReference type="InterPro" id="IPR006140">
    <property type="entry name" value="D-isomer_DH_NAD-bd"/>
</dbReference>
<reference evidence="4 5" key="1">
    <citation type="submission" date="2019-09" db="EMBL/GenBank/DDBJ databases">
        <title>Genome sequence of Clostridium sp. EA1.</title>
        <authorList>
            <person name="Poehlein A."/>
            <person name="Bengelsdorf F.R."/>
            <person name="Daniel R."/>
        </authorList>
    </citation>
    <scope>NUCLEOTIDE SEQUENCE [LARGE SCALE GENOMIC DNA]</scope>
    <source>
        <strain evidence="4 5">EA1</strain>
    </source>
</reference>
<dbReference type="PANTHER" id="PTHR43333">
    <property type="entry name" value="2-HACID_DH_C DOMAIN-CONTAINING PROTEIN"/>
    <property type="match status" value="1"/>
</dbReference>
<dbReference type="EMBL" id="VWXL01000046">
    <property type="protein sequence ID" value="MVB10618.1"/>
    <property type="molecule type" value="Genomic_DNA"/>
</dbReference>
<dbReference type="PANTHER" id="PTHR43333:SF1">
    <property type="entry name" value="D-ISOMER SPECIFIC 2-HYDROXYACID DEHYDROGENASE NAD-BINDING DOMAIN-CONTAINING PROTEIN"/>
    <property type="match status" value="1"/>
</dbReference>
<dbReference type="Gene3D" id="3.40.50.720">
    <property type="entry name" value="NAD(P)-binding Rossmann-like Domain"/>
    <property type="match status" value="2"/>
</dbReference>
<dbReference type="RefSeq" id="WP_066647868.1">
    <property type="nucleotide sequence ID" value="NZ_VWXL01000046.1"/>
</dbReference>
<evidence type="ECO:0000313" key="4">
    <source>
        <dbReference type="EMBL" id="MVB10618.1"/>
    </source>
</evidence>
<dbReference type="SUPFAM" id="SSF51735">
    <property type="entry name" value="NAD(P)-binding Rossmann-fold domains"/>
    <property type="match status" value="1"/>
</dbReference>
<keyword evidence="1 4" id="KW-0560">Oxidoreductase</keyword>
<evidence type="ECO:0000259" key="3">
    <source>
        <dbReference type="Pfam" id="PF02826"/>
    </source>
</evidence>